<comment type="caution">
    <text evidence="2">The sequence shown here is derived from an EMBL/GenBank/DDBJ whole genome shotgun (WGS) entry which is preliminary data.</text>
</comment>
<dbReference type="SUPFAM" id="SSF109854">
    <property type="entry name" value="DinB/YfiT-like putative metalloenzymes"/>
    <property type="match status" value="1"/>
</dbReference>
<protein>
    <submittedName>
        <fullName evidence="2">TIGR03084 family protein</fullName>
    </submittedName>
</protein>
<sequence length="257" mass="27320">MRPLRTVAGMNSYPGVIDDLAAEQDRLESVLARLTPADWLSPSAAAGWTVADVVLHLAQTEEAVPVALSGSADAIGWRDLGDNVDDAMNALVRAQPAAPAEVFARWRAARRASVAALRTADPKQPVQWVASSLKPPTLATTRLAEHWAHALDITGPLGIGYPDSMRLRHIAWLGFHTLPYAYRLAGQPAPDLFCELTAPDGATWRFGDPVAESVITGPAGAFCRVGALRLAPADSGLTTRGPHAETALHALRNYAAT</sequence>
<dbReference type="InterPro" id="IPR034660">
    <property type="entry name" value="DinB/YfiT-like"/>
</dbReference>
<accession>A0ABQ3W824</accession>
<name>A0ABQ3W824_9ACTN</name>
<feature type="domain" description="Mycothiol-dependent maleylpyruvate isomerase metal-binding" evidence="1">
    <location>
        <begin position="20"/>
        <end position="153"/>
    </location>
</feature>
<proteinExistence type="predicted"/>
<dbReference type="InterPro" id="IPR017517">
    <property type="entry name" value="Maleyloyr_isom"/>
</dbReference>
<dbReference type="Pfam" id="PF11716">
    <property type="entry name" value="MDMPI_N"/>
    <property type="match status" value="1"/>
</dbReference>
<dbReference type="EMBL" id="BOMF01000007">
    <property type="protein sequence ID" value="GID43197.1"/>
    <property type="molecule type" value="Genomic_DNA"/>
</dbReference>
<evidence type="ECO:0000259" key="1">
    <source>
        <dbReference type="Pfam" id="PF11716"/>
    </source>
</evidence>
<reference evidence="2" key="1">
    <citation type="submission" date="2021-01" db="EMBL/GenBank/DDBJ databases">
        <title>Whole genome shotgun sequence of Actinoplanes capillaceus NBRC 16408.</title>
        <authorList>
            <person name="Komaki H."/>
            <person name="Tamura T."/>
        </authorList>
    </citation>
    <scope>NUCLEOTIDE SEQUENCE [LARGE SCALE GENOMIC DNA]</scope>
    <source>
        <strain evidence="2">NBRC 16408</strain>
    </source>
</reference>
<organism evidence="2">
    <name type="scientific">Actinoplanes campanulatus</name>
    <dbReference type="NCBI Taxonomy" id="113559"/>
    <lineage>
        <taxon>Bacteria</taxon>
        <taxon>Bacillati</taxon>
        <taxon>Actinomycetota</taxon>
        <taxon>Actinomycetes</taxon>
        <taxon>Micromonosporales</taxon>
        <taxon>Micromonosporaceae</taxon>
        <taxon>Actinoplanes</taxon>
    </lineage>
</organism>
<evidence type="ECO:0000313" key="2">
    <source>
        <dbReference type="EMBL" id="GID43197.1"/>
    </source>
</evidence>
<dbReference type="Gene3D" id="1.20.120.450">
    <property type="entry name" value="dinb family like domain"/>
    <property type="match status" value="1"/>
</dbReference>
<dbReference type="InterPro" id="IPR024344">
    <property type="entry name" value="MDMPI_metal-binding"/>
</dbReference>
<dbReference type="NCBIfam" id="TIGR03083">
    <property type="entry name" value="maleylpyruvate isomerase family mycothiol-dependent enzyme"/>
    <property type="match status" value="1"/>
</dbReference>
<gene>
    <name evidence="2" type="ORF">Aca07nite_04720</name>
</gene>